<name>M1K513_MINVI</name>
<dbReference type="RefSeq" id="YP_007476198.1">
    <property type="nucleotide sequence ID" value="NC_020370.1"/>
</dbReference>
<proteinExistence type="predicted"/>
<gene>
    <name evidence="1" type="primary">orf1349</name>
</gene>
<organism evidence="1">
    <name type="scientific">Ministeria vibrans</name>
    <name type="common">Bacterivorous amoeba</name>
    <dbReference type="NCBI Taxonomy" id="134558"/>
    <lineage>
        <taxon>Eukaryota</taxon>
        <taxon>Filasterea</taxon>
        <taxon>Ministeria</taxon>
    </lineage>
</organism>
<geneLocation type="mitochondrion" evidence="1"/>
<dbReference type="GeneID" id="14659613"/>
<sequence>MSNKDWKNNNENESGYWLSESIKGNQELNLNKKHCVISSVDSINSIDSIKKGENHHIDLKSKEWILPLEKEMTIATSKFWDFDNWKNKLKLTRNLDYRNYENENNWDIDQLKIKRPYYQKYLNEISRGLEPKKNKYIYKFEHNTYYNNKYNSLIPDIKNRHYDFDNKKWKYWNEIYNDKKRKDPESVNKIIELIYLNFYEKNYITLTGKNDNWPLIYGSNLLETSERLNLNLKKPSYLKIWEESKGENINKLNLNWNLNNIEIINETKLNWINIILNWENAAWKKREAESQLKYWRMLLSNKKKKLKEIIKGKDREKIKILLKGDLLLKNIWINIGEWKRRSEKKIYNSRELIKREEKNTKYIGKEKQDRIKNRRLIWQRNVIKYYRESLKLHINDIKGEYIEQKLIKIREECNKWEELLKKRKEVFYSCKKAMVRMNNLDWELKKEIEIKMERLHNWYSKYVSFSWMSRNHYLKMKKIENPDFKEEMKDHSKIIELIVDLRDDLVNWPMPYLLNKRWKEEDKVNQEIQHRAEWNHIRLLKAREAEIEIKIERKDIDKDLIKVESKIINLIKRPEDWNELKEEVTWEWLNKKLEKYIKLNTWINMANKWVGLKRDEKKNKKLFEKKVGDWLIKRDNKIYKIVENIKLLEKLIFEQELKEKERQRDLRITGHYKTLTERERRLSFENSKLKKYDLLSEEGLTPAKTGMFELFGSVGIQKFSKRMAIKKLEYNVDKFGPSKKWIETPRTIRKLEVEIEKEKEKVLEDKMVKGQVLKVTPGLIKDSKDWSEWEKSEEKEQSKIIEEIVERGEKGHNLPIDLINSVIKNYGKKEGEKKKIKVETRNWKITGMFFDSTWLWWSNLKKMNMDKNWWWSRVETKKMKKTSNKGILNSLLDFKNEIKKEGNHKLAEYYRHEEQDYLNSEEYKSTNANPYKPFSYYKKKIDPKLKNRKTLIDLKENREKFRKINLRLIKKLVITTNDYLKYKRERIEKWKESKSILTTRYKNLDLYKKKLRIITLAYKGQYKKLKGRKKRSWTVSSNFHIFDIYKWRVGQNENQKWIIKNKYNKWFSKQNWTEWSYNNKFIKTNKYIKTTEIYKSLDQISKINKRDKVKIWEIEERSFKEIKWSFECKNRIEKVENLKLKEVADKSYLWANVDGKDEEDGKDKWKKSLLFNYREAKGENGPDLKRLERLWIQRLINIRVEKEFHFKKIIKWMENENNSFWILISPEIYNLNGINCSKWKKEEIIKIRKAWKNYIQYSEEEEVIQEHRLTRSIPSNYNKELKLVKTRPIKNFPNLKEDQGLTRKWIMNPRFEHYGVHDKTIEEKTWLKWLKERPRMNKMNSKNEHTIEK</sequence>
<dbReference type="EMBL" id="KC573040">
    <property type="protein sequence ID" value="AGE93699.1"/>
    <property type="molecule type" value="Genomic_DNA"/>
</dbReference>
<reference evidence="1" key="1">
    <citation type="submission" date="2012-12" db="EMBL/GenBank/DDBJ databases">
        <authorList>
            <person name="Lang B.F."/>
        </authorList>
    </citation>
    <scope>NUCLEOTIDE SEQUENCE</scope>
    <source>
        <strain evidence="1">ATCC 50519</strain>
    </source>
</reference>
<accession>M1K513</accession>
<protein>
    <submittedName>
        <fullName evidence="1">Uncharacterized protein</fullName>
    </submittedName>
</protein>
<evidence type="ECO:0000313" key="1">
    <source>
        <dbReference type="EMBL" id="AGE93699.1"/>
    </source>
</evidence>
<keyword evidence="1" id="KW-0496">Mitochondrion</keyword>